<keyword evidence="3" id="KW-1185">Reference proteome</keyword>
<feature type="transmembrane region" description="Helical" evidence="1">
    <location>
        <begin position="118"/>
        <end position="138"/>
    </location>
</feature>
<dbReference type="AlphaFoldDB" id="A0A372M7R8"/>
<feature type="transmembrane region" description="Helical" evidence="1">
    <location>
        <begin position="150"/>
        <end position="169"/>
    </location>
</feature>
<keyword evidence="1" id="KW-0812">Transmembrane</keyword>
<name>A0A372M7R8_9ACTN</name>
<comment type="caution">
    <text evidence="2">The sequence shown here is derived from an EMBL/GenBank/DDBJ whole genome shotgun (WGS) entry which is preliminary data.</text>
</comment>
<evidence type="ECO:0000313" key="3">
    <source>
        <dbReference type="Proteomes" id="UP000263094"/>
    </source>
</evidence>
<keyword evidence="1" id="KW-0472">Membrane</keyword>
<evidence type="ECO:0000256" key="1">
    <source>
        <dbReference type="SAM" id="Phobius"/>
    </source>
</evidence>
<feature type="transmembrane region" description="Helical" evidence="1">
    <location>
        <begin position="64"/>
        <end position="81"/>
    </location>
</feature>
<dbReference type="Proteomes" id="UP000263094">
    <property type="component" value="Unassembled WGS sequence"/>
</dbReference>
<feature type="transmembrane region" description="Helical" evidence="1">
    <location>
        <begin position="38"/>
        <end position="57"/>
    </location>
</feature>
<accession>A0A372M7R8</accession>
<keyword evidence="1" id="KW-1133">Transmembrane helix</keyword>
<sequence length="185" mass="18428">MAFGAAASLTNALSSPYVAPGRGIDGTVWASCAKVLSLLLDAGWAWAALAVAMGFLAGAVGRGALSGATALIAATSAYYTVDVLGWGAGTDAVDWLVAGVPLGLLLGMVGAAARRPGVVGLVAALTVPVGAAVQMLLLPPRPYPRVTATVVVAEVAVWAGCALGAGWAVHRFWAGRARYAGGVTR</sequence>
<proteinExistence type="predicted"/>
<reference evidence="2 3" key="1">
    <citation type="submission" date="2018-08" db="EMBL/GenBank/DDBJ databases">
        <title>Isolation, diversity and antifungal activity of Actinobacteria from wheat.</title>
        <authorList>
            <person name="Han C."/>
        </authorList>
    </citation>
    <scope>NUCLEOTIDE SEQUENCE [LARGE SCALE GENOMIC DNA]</scope>
    <source>
        <strain evidence="2 3">NEAU-YY421</strain>
    </source>
</reference>
<gene>
    <name evidence="2" type="ORF">DY218_09655</name>
</gene>
<feature type="transmembrane region" description="Helical" evidence="1">
    <location>
        <begin position="93"/>
        <end position="111"/>
    </location>
</feature>
<dbReference type="EMBL" id="QUAK01000051">
    <property type="protein sequence ID" value="RFU86899.1"/>
    <property type="molecule type" value="Genomic_DNA"/>
</dbReference>
<organism evidence="2 3">
    <name type="scientific">Streptomyces triticagri</name>
    <dbReference type="NCBI Taxonomy" id="2293568"/>
    <lineage>
        <taxon>Bacteria</taxon>
        <taxon>Bacillati</taxon>
        <taxon>Actinomycetota</taxon>
        <taxon>Actinomycetes</taxon>
        <taxon>Kitasatosporales</taxon>
        <taxon>Streptomycetaceae</taxon>
        <taxon>Streptomyces</taxon>
    </lineage>
</organism>
<protein>
    <submittedName>
        <fullName evidence="2">Uncharacterized protein</fullName>
    </submittedName>
</protein>
<evidence type="ECO:0000313" key="2">
    <source>
        <dbReference type="EMBL" id="RFU86899.1"/>
    </source>
</evidence>